<dbReference type="OrthoDB" id="9795813at2"/>
<keyword evidence="1" id="KW-1133">Transmembrane helix</keyword>
<dbReference type="NCBIfam" id="TIGR02357">
    <property type="entry name" value="ECF_ThiT_YuaJ"/>
    <property type="match status" value="1"/>
</dbReference>
<dbReference type="AlphaFoldDB" id="A0A3E2TL26"/>
<evidence type="ECO:0000256" key="1">
    <source>
        <dbReference type="SAM" id="Phobius"/>
    </source>
</evidence>
<accession>A0A3E2TL26</accession>
<sequence>MENNKNWTTRMLTEGAICLALSFVLGRIKLFTMPQEGSVTAGQMIPLIIFAMRYGTGKGFVVGALYGIIDMMLGGGIYHPVQAILDYPLAFGLLGLAGIYAEEFQKTKSIAPVLKGSAIGVLARLICHVLSGVIFFKEYTPEGMNSWVYSITYNGSFLAVEFIITVLIIYLLRNFLTRDLPKLENR</sequence>
<protein>
    <submittedName>
        <fullName evidence="2">Energy-coupled thiamine transporter ThiT</fullName>
    </submittedName>
</protein>
<keyword evidence="1" id="KW-0812">Transmembrane</keyword>
<reference evidence="2 3" key="1">
    <citation type="submission" date="2018-08" db="EMBL/GenBank/DDBJ databases">
        <title>A genome reference for cultivated species of the human gut microbiota.</title>
        <authorList>
            <person name="Zou Y."/>
            <person name="Xue W."/>
            <person name="Luo G."/>
        </authorList>
    </citation>
    <scope>NUCLEOTIDE SEQUENCE [LARGE SCALE GENOMIC DNA]</scope>
    <source>
        <strain evidence="2 3">OF01-3</strain>
    </source>
</reference>
<evidence type="ECO:0000313" key="2">
    <source>
        <dbReference type="EMBL" id="RGB78035.1"/>
    </source>
</evidence>
<gene>
    <name evidence="2" type="primary">thiT</name>
    <name evidence="2" type="ORF">DXA39_00880</name>
</gene>
<dbReference type="Proteomes" id="UP000261011">
    <property type="component" value="Unassembled WGS sequence"/>
</dbReference>
<dbReference type="GO" id="GO:0005886">
    <property type="term" value="C:plasma membrane"/>
    <property type="evidence" value="ECO:0007669"/>
    <property type="project" value="InterPro"/>
</dbReference>
<feature type="transmembrane region" description="Helical" evidence="1">
    <location>
        <begin position="156"/>
        <end position="176"/>
    </location>
</feature>
<evidence type="ECO:0000313" key="3">
    <source>
        <dbReference type="Proteomes" id="UP000261011"/>
    </source>
</evidence>
<dbReference type="GO" id="GO:0015234">
    <property type="term" value="F:thiamine transmembrane transporter activity"/>
    <property type="evidence" value="ECO:0007669"/>
    <property type="project" value="InterPro"/>
</dbReference>
<feature type="transmembrane region" description="Helical" evidence="1">
    <location>
        <begin position="81"/>
        <end position="101"/>
    </location>
</feature>
<keyword evidence="3" id="KW-1185">Reference proteome</keyword>
<dbReference type="EMBL" id="QVEU01000001">
    <property type="protein sequence ID" value="RGB78035.1"/>
    <property type="molecule type" value="Genomic_DNA"/>
</dbReference>
<comment type="caution">
    <text evidence="2">The sequence shown here is derived from an EMBL/GenBank/DDBJ whole genome shotgun (WGS) entry which is preliminary data.</text>
</comment>
<dbReference type="InterPro" id="IPR012651">
    <property type="entry name" value="Thia_Transptr_ThiT"/>
</dbReference>
<name>A0A3E2TL26_9FIRM</name>
<proteinExistence type="predicted"/>
<dbReference type="Pfam" id="PF09515">
    <property type="entry name" value="Thia_YuaJ"/>
    <property type="match status" value="1"/>
</dbReference>
<organism evidence="2 3">
    <name type="scientific">Anaerococcus nagyae</name>
    <dbReference type="NCBI Taxonomy" id="1755241"/>
    <lineage>
        <taxon>Bacteria</taxon>
        <taxon>Bacillati</taxon>
        <taxon>Bacillota</taxon>
        <taxon>Tissierellia</taxon>
        <taxon>Tissierellales</taxon>
        <taxon>Peptoniphilaceae</taxon>
        <taxon>Anaerococcus</taxon>
    </lineage>
</organism>
<dbReference type="Gene3D" id="1.10.1760.20">
    <property type="match status" value="1"/>
</dbReference>
<keyword evidence="1" id="KW-0472">Membrane</keyword>
<feature type="transmembrane region" description="Helical" evidence="1">
    <location>
        <begin position="113"/>
        <end position="136"/>
    </location>
</feature>
<dbReference type="RefSeq" id="WP_117520175.1">
    <property type="nucleotide sequence ID" value="NZ_AP031484.1"/>
</dbReference>